<reference evidence="1" key="1">
    <citation type="journal article" date="2020" name="Stud. Mycol.">
        <title>101 Dothideomycetes genomes: a test case for predicting lifestyles and emergence of pathogens.</title>
        <authorList>
            <person name="Haridas S."/>
            <person name="Albert R."/>
            <person name="Binder M."/>
            <person name="Bloem J."/>
            <person name="Labutti K."/>
            <person name="Salamov A."/>
            <person name="Andreopoulos B."/>
            <person name="Baker S."/>
            <person name="Barry K."/>
            <person name="Bills G."/>
            <person name="Bluhm B."/>
            <person name="Cannon C."/>
            <person name="Castanera R."/>
            <person name="Culley D."/>
            <person name="Daum C."/>
            <person name="Ezra D."/>
            <person name="Gonzalez J."/>
            <person name="Henrissat B."/>
            <person name="Kuo A."/>
            <person name="Liang C."/>
            <person name="Lipzen A."/>
            <person name="Lutzoni F."/>
            <person name="Magnuson J."/>
            <person name="Mondo S."/>
            <person name="Nolan M."/>
            <person name="Ohm R."/>
            <person name="Pangilinan J."/>
            <person name="Park H.-J."/>
            <person name="Ramirez L."/>
            <person name="Alfaro M."/>
            <person name="Sun H."/>
            <person name="Tritt A."/>
            <person name="Yoshinaga Y."/>
            <person name="Zwiers L.-H."/>
            <person name="Turgeon B."/>
            <person name="Goodwin S."/>
            <person name="Spatafora J."/>
            <person name="Crous P."/>
            <person name="Grigoriev I."/>
        </authorList>
    </citation>
    <scope>NUCLEOTIDE SEQUENCE</scope>
    <source>
        <strain evidence="1">CBS 122681</strain>
    </source>
</reference>
<organism evidence="1 2">
    <name type="scientific">Lophiostoma macrostomum CBS 122681</name>
    <dbReference type="NCBI Taxonomy" id="1314788"/>
    <lineage>
        <taxon>Eukaryota</taxon>
        <taxon>Fungi</taxon>
        <taxon>Dikarya</taxon>
        <taxon>Ascomycota</taxon>
        <taxon>Pezizomycotina</taxon>
        <taxon>Dothideomycetes</taxon>
        <taxon>Pleosporomycetidae</taxon>
        <taxon>Pleosporales</taxon>
        <taxon>Lophiostomataceae</taxon>
        <taxon>Lophiostoma</taxon>
    </lineage>
</organism>
<dbReference type="PANTHER" id="PTHR35309">
    <property type="match status" value="1"/>
</dbReference>
<accession>A0A6A6TQY1</accession>
<dbReference type="GO" id="GO:0009976">
    <property type="term" value="F:tocopherol cyclase activity"/>
    <property type="evidence" value="ECO:0007669"/>
    <property type="project" value="InterPro"/>
</dbReference>
<name>A0A6A6TQY1_9PLEO</name>
<protein>
    <submittedName>
        <fullName evidence="1">Uncharacterized protein</fullName>
    </submittedName>
</protein>
<dbReference type="EMBL" id="MU004294">
    <property type="protein sequence ID" value="KAF2661328.1"/>
    <property type="molecule type" value="Genomic_DNA"/>
</dbReference>
<evidence type="ECO:0000313" key="2">
    <source>
        <dbReference type="Proteomes" id="UP000799324"/>
    </source>
</evidence>
<dbReference type="PANTHER" id="PTHR35309:SF4">
    <property type="entry name" value="TOCOPHEROL CYCLASE"/>
    <property type="match status" value="1"/>
</dbReference>
<evidence type="ECO:0000313" key="1">
    <source>
        <dbReference type="EMBL" id="KAF2661328.1"/>
    </source>
</evidence>
<proteinExistence type="predicted"/>
<dbReference type="Proteomes" id="UP000799324">
    <property type="component" value="Unassembled WGS sequence"/>
</dbReference>
<dbReference type="InterPro" id="IPR025893">
    <property type="entry name" value="Tocopherol_cyclase"/>
</dbReference>
<dbReference type="OrthoDB" id="5421239at2759"/>
<dbReference type="AlphaFoldDB" id="A0A6A6TQY1"/>
<gene>
    <name evidence="1" type="ORF">K491DRAFT_449659</name>
</gene>
<keyword evidence="2" id="KW-1185">Reference proteome</keyword>
<sequence length="315" mass="35748">MEHFAPHMRAVFEGWYSKFDLPSGAHLAIIICTVPKASQRPPHMVSFTYYPKSGSPIYQREHWVSELHRVKLNSTHAFELRVPGIGFMKVDADSTTTYDLKCEDWTLKGRTTGRKPWNTRCSTPEGLLVRLPLPLHWHVHSLASPCDFTLSIPSIDMPPEDRQGEASVHQEKNWASSFPSAHTWVQAHSPETNTTINLTGGKILGMTAYMIAYRSPDLEVLFRPPFSVAFLGISPFMSVEVDYENRAFAISVSGIWKRIEVRAKAPADKETWFGLGSPFPEGHRRNFCSESFLATVEVVVSERGWWGSWQERREG</sequence>